<dbReference type="EMBL" id="NAJO01000005">
    <property type="protein sequence ID" value="OQO12280.1"/>
    <property type="molecule type" value="Genomic_DNA"/>
</dbReference>
<reference evidence="3" key="1">
    <citation type="submission" date="2017-03" db="EMBL/GenBank/DDBJ databases">
        <title>Genomes of endolithic fungi from Antarctica.</title>
        <authorList>
            <person name="Coleine C."/>
            <person name="Masonjones S."/>
            <person name="Stajich J.E."/>
        </authorList>
    </citation>
    <scope>NUCLEOTIDE SEQUENCE [LARGE SCALE GENOMIC DNA]</scope>
    <source>
        <strain evidence="3">CCFEE 5527</strain>
    </source>
</reference>
<dbReference type="InParanoid" id="A0A1V8TLM8"/>
<dbReference type="AlphaFoldDB" id="A0A1V8TLM8"/>
<comment type="caution">
    <text evidence="2">The sequence shown here is derived from an EMBL/GenBank/DDBJ whole genome shotgun (WGS) entry which is preliminary data.</text>
</comment>
<accession>A0A1V8TLM8</accession>
<evidence type="ECO:0000313" key="3">
    <source>
        <dbReference type="Proteomes" id="UP000192596"/>
    </source>
</evidence>
<keyword evidence="3" id="KW-1185">Reference proteome</keyword>
<organism evidence="2 3">
    <name type="scientific">Cryoendolithus antarcticus</name>
    <dbReference type="NCBI Taxonomy" id="1507870"/>
    <lineage>
        <taxon>Eukaryota</taxon>
        <taxon>Fungi</taxon>
        <taxon>Dikarya</taxon>
        <taxon>Ascomycota</taxon>
        <taxon>Pezizomycotina</taxon>
        <taxon>Dothideomycetes</taxon>
        <taxon>Dothideomycetidae</taxon>
        <taxon>Cladosporiales</taxon>
        <taxon>Cladosporiaceae</taxon>
        <taxon>Cryoendolithus</taxon>
    </lineage>
</organism>
<sequence>MAGPTMEPQQDLHLLKVLAMDMLALRARCDSLETQNFALTTEVATLRSNSTQKTQSITNGNANGHVNGNSETEDFTQEIATAINARFAETTKKLVELEALCNNSNTSIEELFKNVQKIEAKPHLNGIGGGPLPSLFDISPTPKIVRGADEPGSHWQVYFRDQIDRLNTKADGTASRTDQIDRSLKSTTELALSVIKARLDKLEKSDTELVDQRRQERLIDDTRQQGALRDIFCALDEMKTMDNERHVAGMFAGTSIELEALQNRVSRRLALLENTVGWLEWSKKQVELRSK</sequence>
<gene>
    <name evidence="2" type="ORF">B0A48_02921</name>
</gene>
<name>A0A1V8TLM8_9PEZI</name>
<protein>
    <submittedName>
        <fullName evidence="2">Uncharacterized protein</fullName>
    </submittedName>
</protein>
<evidence type="ECO:0000313" key="2">
    <source>
        <dbReference type="EMBL" id="OQO12280.1"/>
    </source>
</evidence>
<dbReference type="Proteomes" id="UP000192596">
    <property type="component" value="Unassembled WGS sequence"/>
</dbReference>
<evidence type="ECO:0000256" key="1">
    <source>
        <dbReference type="SAM" id="MobiDB-lite"/>
    </source>
</evidence>
<feature type="region of interest" description="Disordered" evidence="1">
    <location>
        <begin position="50"/>
        <end position="70"/>
    </location>
</feature>
<proteinExistence type="predicted"/>